<keyword evidence="6" id="KW-1185">Reference proteome</keyword>
<comment type="similarity">
    <text evidence="1">Belongs to the MobA/MobL family.</text>
</comment>
<comment type="caution">
    <text evidence="5">The sequence shown here is derived from an EMBL/GenBank/DDBJ whole genome shotgun (WGS) entry which is preliminary data.</text>
</comment>
<evidence type="ECO:0000256" key="3">
    <source>
        <dbReference type="SAM" id="MobiDB-lite"/>
    </source>
</evidence>
<feature type="region of interest" description="Disordered" evidence="3">
    <location>
        <begin position="295"/>
        <end position="350"/>
    </location>
</feature>
<evidence type="ECO:0000256" key="2">
    <source>
        <dbReference type="ARBA" id="ARBA00022971"/>
    </source>
</evidence>
<reference evidence="5 6" key="1">
    <citation type="submission" date="2023-02" db="EMBL/GenBank/DDBJ databases">
        <title>Entomopathogenic bacteria.</title>
        <authorList>
            <person name="Machado R.A."/>
        </authorList>
    </citation>
    <scope>NUCLEOTIDE SEQUENCE [LARGE SCALE GENOMIC DNA]</scope>
    <source>
        <strain evidence="5 6">XENO-7</strain>
    </source>
</reference>
<accession>A0ABT5M8R9</accession>
<dbReference type="InterPro" id="IPR005053">
    <property type="entry name" value="MobA_MobL"/>
</dbReference>
<organism evidence="5 6">
    <name type="scientific">Xenorhabdus aichiensis</name>
    <dbReference type="NCBI Taxonomy" id="3025874"/>
    <lineage>
        <taxon>Bacteria</taxon>
        <taxon>Pseudomonadati</taxon>
        <taxon>Pseudomonadota</taxon>
        <taxon>Gammaproteobacteria</taxon>
        <taxon>Enterobacterales</taxon>
        <taxon>Morganellaceae</taxon>
        <taxon>Xenorhabdus</taxon>
    </lineage>
</organism>
<name>A0ABT5M8R9_9GAMM</name>
<dbReference type="EMBL" id="JAQRFO010000072">
    <property type="protein sequence ID" value="MDC9623856.1"/>
    <property type="molecule type" value="Genomic_DNA"/>
</dbReference>
<proteinExistence type="inferred from homology"/>
<protein>
    <submittedName>
        <fullName evidence="5">MobA/MobL family protein</fullName>
    </submittedName>
</protein>
<evidence type="ECO:0000313" key="6">
    <source>
        <dbReference type="Proteomes" id="UP001214757"/>
    </source>
</evidence>
<feature type="compositionally biased region" description="Basic and acidic residues" evidence="3">
    <location>
        <begin position="295"/>
        <end position="336"/>
    </location>
</feature>
<keyword evidence="2" id="KW-0184">Conjugation</keyword>
<feature type="domain" description="MobA/MobL protein" evidence="4">
    <location>
        <begin position="43"/>
        <end position="215"/>
    </location>
</feature>
<evidence type="ECO:0000259" key="4">
    <source>
        <dbReference type="Pfam" id="PF03389"/>
    </source>
</evidence>
<evidence type="ECO:0000256" key="1">
    <source>
        <dbReference type="ARBA" id="ARBA00010873"/>
    </source>
</evidence>
<dbReference type="Gene3D" id="3.30.930.30">
    <property type="match status" value="1"/>
</dbReference>
<sequence length="350" mass="41491">MAIARLSVKVGRKGKGAQHSAYIAREGKYKNRLERGERLEATDSGNMPAWASAEPQQFWQAADAFERQNGTAYREMEIALPRELMPEQREALIRDWVRKELGERHAYQWAIHVPAAADGGEQPHCHLMFSERLNDGIARDPEQYFKRFNRKTPERGGSQKANTGLDPVTRKAQLVALRERWEVTCNQHLEHAQLPERIDMRSYAKQGVSLVPEKKMLPSEWRQPQQRSVITEYRHIRQEQMRSLKAVQFVEKQENLAYSPEMTCNMQNFRNKHDLVNGMQRFREDYQQDKEDKVRQAQEARQRLEEQQRQAKQARLLERQREEHERQERQHAEQKKMQRRRHKPGYDLGF</sequence>
<gene>
    <name evidence="5" type="ORF">PSI22_20015</name>
</gene>
<evidence type="ECO:0000313" key="5">
    <source>
        <dbReference type="EMBL" id="MDC9623856.1"/>
    </source>
</evidence>
<dbReference type="RefSeq" id="WP_273581270.1">
    <property type="nucleotide sequence ID" value="NZ_JAQRFO010000072.1"/>
</dbReference>
<dbReference type="Pfam" id="PF03389">
    <property type="entry name" value="MobA_MobL"/>
    <property type="match status" value="1"/>
</dbReference>
<dbReference type="Proteomes" id="UP001214757">
    <property type="component" value="Unassembled WGS sequence"/>
</dbReference>